<name>A0A4C1VFC7_EUMVA</name>
<dbReference type="Proteomes" id="UP000299102">
    <property type="component" value="Unassembled WGS sequence"/>
</dbReference>
<evidence type="ECO:0000256" key="1">
    <source>
        <dbReference type="SAM" id="MobiDB-lite"/>
    </source>
</evidence>
<comment type="caution">
    <text evidence="2">The sequence shown here is derived from an EMBL/GenBank/DDBJ whole genome shotgun (WGS) entry which is preliminary data.</text>
</comment>
<organism evidence="2 3">
    <name type="scientific">Eumeta variegata</name>
    <name type="common">Bagworm moth</name>
    <name type="synonym">Eumeta japonica</name>
    <dbReference type="NCBI Taxonomy" id="151549"/>
    <lineage>
        <taxon>Eukaryota</taxon>
        <taxon>Metazoa</taxon>
        <taxon>Ecdysozoa</taxon>
        <taxon>Arthropoda</taxon>
        <taxon>Hexapoda</taxon>
        <taxon>Insecta</taxon>
        <taxon>Pterygota</taxon>
        <taxon>Neoptera</taxon>
        <taxon>Endopterygota</taxon>
        <taxon>Lepidoptera</taxon>
        <taxon>Glossata</taxon>
        <taxon>Ditrysia</taxon>
        <taxon>Tineoidea</taxon>
        <taxon>Psychidae</taxon>
        <taxon>Oiketicinae</taxon>
        <taxon>Eumeta</taxon>
    </lineage>
</organism>
<reference evidence="2 3" key="1">
    <citation type="journal article" date="2019" name="Commun. Biol.">
        <title>The bagworm genome reveals a unique fibroin gene that provides high tensile strength.</title>
        <authorList>
            <person name="Kono N."/>
            <person name="Nakamura H."/>
            <person name="Ohtoshi R."/>
            <person name="Tomita M."/>
            <person name="Numata K."/>
            <person name="Arakawa K."/>
        </authorList>
    </citation>
    <scope>NUCLEOTIDE SEQUENCE [LARGE SCALE GENOMIC DNA]</scope>
</reference>
<dbReference type="EMBL" id="BGZK01000331">
    <property type="protein sequence ID" value="GBP37280.1"/>
    <property type="molecule type" value="Genomic_DNA"/>
</dbReference>
<evidence type="ECO:0000313" key="2">
    <source>
        <dbReference type="EMBL" id="GBP37280.1"/>
    </source>
</evidence>
<dbReference type="AlphaFoldDB" id="A0A4C1VFC7"/>
<proteinExistence type="predicted"/>
<protein>
    <submittedName>
        <fullName evidence="2">Uncharacterized protein</fullName>
    </submittedName>
</protein>
<evidence type="ECO:0000313" key="3">
    <source>
        <dbReference type="Proteomes" id="UP000299102"/>
    </source>
</evidence>
<feature type="compositionally biased region" description="Basic and acidic residues" evidence="1">
    <location>
        <begin position="1"/>
        <end position="11"/>
    </location>
</feature>
<gene>
    <name evidence="2" type="ORF">EVAR_35714_1</name>
</gene>
<sequence length="136" mass="15059">MDTRDMEESPVRRRPLKCSRISDEEWEGADGGGRGAMKGKSATGIHTQFFSAETKWKAGQRAAPRARLGGIEIETGTNIEFECGIEIRIKIMPGIEIKSSVQIRMESRTKIGIKSRTGMKVDSEMVIGIMIENMIG</sequence>
<feature type="region of interest" description="Disordered" evidence="1">
    <location>
        <begin position="1"/>
        <end position="40"/>
    </location>
</feature>
<keyword evidence="3" id="KW-1185">Reference proteome</keyword>
<accession>A0A4C1VFC7</accession>